<dbReference type="AlphaFoldDB" id="A0A1F6C3B6"/>
<proteinExistence type="inferred from homology"/>
<evidence type="ECO:0000256" key="2">
    <source>
        <dbReference type="ARBA" id="ARBA00023015"/>
    </source>
</evidence>
<dbReference type="InterPro" id="IPR023120">
    <property type="entry name" value="WHTH_transcript_rep_HrcA_IDD"/>
</dbReference>
<keyword evidence="4 5" id="KW-0804">Transcription</keyword>
<evidence type="ECO:0000256" key="5">
    <source>
        <dbReference type="HAMAP-Rule" id="MF_00081"/>
    </source>
</evidence>
<dbReference type="PANTHER" id="PTHR34824:SF1">
    <property type="entry name" value="HEAT-INDUCIBLE TRANSCRIPTION REPRESSOR HRCA"/>
    <property type="match status" value="1"/>
</dbReference>
<dbReference type="PIRSF" id="PIRSF005485">
    <property type="entry name" value="HrcA"/>
    <property type="match status" value="1"/>
</dbReference>
<gene>
    <name evidence="5" type="primary">hrcA</name>
    <name evidence="7" type="ORF">A3F84_27290</name>
</gene>
<dbReference type="EMBL" id="MFKF01000427">
    <property type="protein sequence ID" value="OGG43699.1"/>
    <property type="molecule type" value="Genomic_DNA"/>
</dbReference>
<keyword evidence="2 5" id="KW-0805">Transcription regulation</keyword>
<evidence type="ECO:0000313" key="8">
    <source>
        <dbReference type="Proteomes" id="UP000178606"/>
    </source>
</evidence>
<reference evidence="7 8" key="1">
    <citation type="journal article" date="2016" name="Nat. Commun.">
        <title>Thousands of microbial genomes shed light on interconnected biogeochemical processes in an aquifer system.</title>
        <authorList>
            <person name="Anantharaman K."/>
            <person name="Brown C.T."/>
            <person name="Hug L.A."/>
            <person name="Sharon I."/>
            <person name="Castelle C.J."/>
            <person name="Probst A.J."/>
            <person name="Thomas B.C."/>
            <person name="Singh A."/>
            <person name="Wilkins M.J."/>
            <person name="Karaoz U."/>
            <person name="Brodie E.L."/>
            <person name="Williams K.H."/>
            <person name="Hubbard S.S."/>
            <person name="Banfield J.F."/>
        </authorList>
    </citation>
    <scope>NUCLEOTIDE SEQUENCE [LARGE SCALE GENOMIC DNA]</scope>
    <source>
        <strain evidence="8">RIFCSPLOWO2_12_FULL_64_10</strain>
    </source>
</reference>
<evidence type="ECO:0000259" key="6">
    <source>
        <dbReference type="Pfam" id="PF01628"/>
    </source>
</evidence>
<sequence>MISRRERMILEAVVDAYVEGGEPVGSRTISKTGLGISAATIRNTMSDLEEKGFVYQPHTSAGRIPTDHGYRYYVDHLMSSGTLMEEQAEKVRDQILAHIREGNVEDILDQVSRVIADVSHHLGLALSPRFEQGTFRRLELVSLTDRRILLVLSIQSGLVRTMAIEVDSPVDPTQLAETAQALNERLSGLTVGELKESAHERLQEVRRGDPKLLRLMVDETVEMFSQSHGEDLHMGGAGNIFLQPEFHQDRQALRGIVNVLEARDPIVNVLESRTEQDVVAITIGNENRSVPEIQSCSVVTSPYRIGTASGVVGVIGPTRMHYLRVSSLVRFVARLTEELVRERA</sequence>
<dbReference type="Proteomes" id="UP000178606">
    <property type="component" value="Unassembled WGS sequence"/>
</dbReference>
<keyword evidence="1 5" id="KW-0678">Repressor</keyword>
<protein>
    <recommendedName>
        <fullName evidence="5">Heat-inducible transcription repressor HrcA</fullName>
    </recommendedName>
</protein>
<evidence type="ECO:0000256" key="1">
    <source>
        <dbReference type="ARBA" id="ARBA00022491"/>
    </source>
</evidence>
<dbReference type="Pfam" id="PF01628">
    <property type="entry name" value="HrcA"/>
    <property type="match status" value="1"/>
</dbReference>
<dbReference type="InterPro" id="IPR002571">
    <property type="entry name" value="HrcA"/>
</dbReference>
<organism evidence="7 8">
    <name type="scientific">Handelsmanbacteria sp. (strain RIFCSPLOWO2_12_FULL_64_10)</name>
    <dbReference type="NCBI Taxonomy" id="1817868"/>
    <lineage>
        <taxon>Bacteria</taxon>
        <taxon>Candidatus Handelsmaniibacteriota</taxon>
    </lineage>
</organism>
<feature type="domain" description="Heat-inducible transcription repressor HrcA C-terminal" evidence="6">
    <location>
        <begin position="105"/>
        <end position="325"/>
    </location>
</feature>
<dbReference type="InterPro" id="IPR036388">
    <property type="entry name" value="WH-like_DNA-bd_sf"/>
</dbReference>
<comment type="function">
    <text evidence="5">Negative regulator of class I heat shock genes (grpE-dnaK-dnaJ and groELS operons). Prevents heat-shock induction of these operons.</text>
</comment>
<comment type="caution">
    <text evidence="7">The sequence shown here is derived from an EMBL/GenBank/DDBJ whole genome shotgun (WGS) entry which is preliminary data.</text>
</comment>
<dbReference type="HAMAP" id="MF_00081">
    <property type="entry name" value="HrcA"/>
    <property type="match status" value="1"/>
</dbReference>
<dbReference type="NCBIfam" id="TIGR00331">
    <property type="entry name" value="hrcA"/>
    <property type="match status" value="1"/>
</dbReference>
<dbReference type="SUPFAM" id="SSF46785">
    <property type="entry name" value="Winged helix' DNA-binding domain"/>
    <property type="match status" value="1"/>
</dbReference>
<dbReference type="Gene3D" id="1.10.10.10">
    <property type="entry name" value="Winged helix-like DNA-binding domain superfamily/Winged helix DNA-binding domain"/>
    <property type="match status" value="1"/>
</dbReference>
<comment type="similarity">
    <text evidence="5">Belongs to the HrcA family.</text>
</comment>
<dbReference type="PANTHER" id="PTHR34824">
    <property type="entry name" value="HEAT-INDUCIBLE TRANSCRIPTION REPRESSOR HRCA"/>
    <property type="match status" value="1"/>
</dbReference>
<dbReference type="InterPro" id="IPR036390">
    <property type="entry name" value="WH_DNA-bd_sf"/>
</dbReference>
<evidence type="ECO:0000313" key="7">
    <source>
        <dbReference type="EMBL" id="OGG43699.1"/>
    </source>
</evidence>
<dbReference type="InterPro" id="IPR029016">
    <property type="entry name" value="GAF-like_dom_sf"/>
</dbReference>
<evidence type="ECO:0000256" key="4">
    <source>
        <dbReference type="ARBA" id="ARBA00023163"/>
    </source>
</evidence>
<dbReference type="Gene3D" id="3.30.390.60">
    <property type="entry name" value="Heat-inducible transcription repressor hrca homolog, domain 3"/>
    <property type="match status" value="1"/>
</dbReference>
<dbReference type="GO" id="GO:0003677">
    <property type="term" value="F:DNA binding"/>
    <property type="evidence" value="ECO:0007669"/>
    <property type="project" value="InterPro"/>
</dbReference>
<accession>A0A1F6C3B6</accession>
<dbReference type="InterPro" id="IPR021153">
    <property type="entry name" value="HrcA_C"/>
</dbReference>
<dbReference type="SUPFAM" id="SSF55781">
    <property type="entry name" value="GAF domain-like"/>
    <property type="match status" value="1"/>
</dbReference>
<keyword evidence="3 5" id="KW-0346">Stress response</keyword>
<dbReference type="Gene3D" id="3.30.450.40">
    <property type="match status" value="1"/>
</dbReference>
<name>A0A1F6C3B6_HANXR</name>
<dbReference type="GO" id="GO:0045892">
    <property type="term" value="P:negative regulation of DNA-templated transcription"/>
    <property type="evidence" value="ECO:0007669"/>
    <property type="project" value="UniProtKB-UniRule"/>
</dbReference>
<evidence type="ECO:0000256" key="3">
    <source>
        <dbReference type="ARBA" id="ARBA00023016"/>
    </source>
</evidence>